<keyword evidence="6 7" id="KW-0234">DNA repair</keyword>
<keyword evidence="4 7" id="KW-0862">Zinc</keyword>
<dbReference type="PROSITE" id="PS50880">
    <property type="entry name" value="TOPRIM"/>
    <property type="match status" value="1"/>
</dbReference>
<dbReference type="PANTHER" id="PTHR30446:SF0">
    <property type="entry name" value="RECOMBINATION PROTEIN RECR"/>
    <property type="match status" value="1"/>
</dbReference>
<dbReference type="Gene3D" id="6.10.250.240">
    <property type="match status" value="1"/>
</dbReference>
<dbReference type="PROSITE" id="PS01300">
    <property type="entry name" value="RECR"/>
    <property type="match status" value="1"/>
</dbReference>
<dbReference type="SUPFAM" id="SSF111304">
    <property type="entry name" value="Recombination protein RecR"/>
    <property type="match status" value="1"/>
</dbReference>
<evidence type="ECO:0000313" key="10">
    <source>
        <dbReference type="Proteomes" id="UP000261212"/>
    </source>
</evidence>
<keyword evidence="3 7" id="KW-0863">Zinc-finger</keyword>
<proteinExistence type="inferred from homology"/>
<comment type="caution">
    <text evidence="9">The sequence shown here is derived from an EMBL/GenBank/DDBJ whole genome shotgun (WGS) entry which is preliminary data.</text>
</comment>
<dbReference type="InterPro" id="IPR015967">
    <property type="entry name" value="Rcmb_RecR_Znf"/>
</dbReference>
<gene>
    <name evidence="7 9" type="primary">recR</name>
    <name evidence="9" type="ORF">DW687_01350</name>
</gene>
<feature type="domain" description="Toprim" evidence="8">
    <location>
        <begin position="81"/>
        <end position="178"/>
    </location>
</feature>
<dbReference type="Pfam" id="PF21175">
    <property type="entry name" value="RecR_C"/>
    <property type="match status" value="1"/>
</dbReference>
<evidence type="ECO:0000256" key="7">
    <source>
        <dbReference type="HAMAP-Rule" id="MF_00017"/>
    </source>
</evidence>
<dbReference type="RefSeq" id="WP_007050430.1">
    <property type="nucleotide sequence ID" value="NZ_CABKNJ010000001.1"/>
</dbReference>
<evidence type="ECO:0000256" key="6">
    <source>
        <dbReference type="ARBA" id="ARBA00023204"/>
    </source>
</evidence>
<evidence type="ECO:0000256" key="5">
    <source>
        <dbReference type="ARBA" id="ARBA00023172"/>
    </source>
</evidence>
<evidence type="ECO:0000259" key="8">
    <source>
        <dbReference type="PROSITE" id="PS50880"/>
    </source>
</evidence>
<evidence type="ECO:0000256" key="1">
    <source>
        <dbReference type="ARBA" id="ARBA00022723"/>
    </source>
</evidence>
<dbReference type="NCBIfam" id="TIGR00615">
    <property type="entry name" value="recR"/>
    <property type="match status" value="1"/>
</dbReference>
<dbReference type="HAMAP" id="MF_00017">
    <property type="entry name" value="RecR"/>
    <property type="match status" value="1"/>
</dbReference>
<dbReference type="InterPro" id="IPR000093">
    <property type="entry name" value="DNA_Rcmb_RecR"/>
</dbReference>
<name>A0A3E3E131_9FIRM</name>
<dbReference type="GO" id="GO:0003677">
    <property type="term" value="F:DNA binding"/>
    <property type="evidence" value="ECO:0007669"/>
    <property type="project" value="UniProtKB-UniRule"/>
</dbReference>
<dbReference type="Pfam" id="PF02132">
    <property type="entry name" value="RecR_ZnF"/>
    <property type="match status" value="1"/>
</dbReference>
<dbReference type="GO" id="GO:0006310">
    <property type="term" value="P:DNA recombination"/>
    <property type="evidence" value="ECO:0007669"/>
    <property type="project" value="UniProtKB-UniRule"/>
</dbReference>
<dbReference type="InterPro" id="IPR006171">
    <property type="entry name" value="TOPRIM_dom"/>
</dbReference>
<dbReference type="GeneID" id="98000724"/>
<dbReference type="GO" id="GO:0006281">
    <property type="term" value="P:DNA repair"/>
    <property type="evidence" value="ECO:0007669"/>
    <property type="project" value="UniProtKB-UniRule"/>
</dbReference>
<dbReference type="PANTHER" id="PTHR30446">
    <property type="entry name" value="RECOMBINATION PROTEIN RECR"/>
    <property type="match status" value="1"/>
</dbReference>
<dbReference type="Proteomes" id="UP000261212">
    <property type="component" value="Unassembled WGS sequence"/>
</dbReference>
<dbReference type="Gene3D" id="3.40.1360.10">
    <property type="match status" value="1"/>
</dbReference>
<dbReference type="CDD" id="cd01025">
    <property type="entry name" value="TOPRIM_recR"/>
    <property type="match status" value="1"/>
</dbReference>
<evidence type="ECO:0000256" key="2">
    <source>
        <dbReference type="ARBA" id="ARBA00022763"/>
    </source>
</evidence>
<feature type="zinc finger region" description="C4-type" evidence="7">
    <location>
        <begin position="58"/>
        <end position="73"/>
    </location>
</feature>
<dbReference type="SMART" id="SM00493">
    <property type="entry name" value="TOPRIM"/>
    <property type="match status" value="1"/>
</dbReference>
<dbReference type="Pfam" id="PF13662">
    <property type="entry name" value="Toprim_4"/>
    <property type="match status" value="1"/>
</dbReference>
<protein>
    <recommendedName>
        <fullName evidence="7">Recombination protein RecR</fullName>
    </recommendedName>
</protein>
<dbReference type="InterPro" id="IPR023627">
    <property type="entry name" value="Rcmb_RecR"/>
</dbReference>
<evidence type="ECO:0000256" key="3">
    <source>
        <dbReference type="ARBA" id="ARBA00022771"/>
    </source>
</evidence>
<keyword evidence="1 7" id="KW-0479">Metal-binding</keyword>
<dbReference type="Gene3D" id="3.30.60.80">
    <property type="match status" value="1"/>
</dbReference>
<sequence length="201" mass="22109">MSVYSKPILNLINELSKLPGVGRKTASRLAYYIINMEQSDVDSLSEAIKVAKKELKYCSICYNITDKDPCDICSSTKRDKSTILVVSESKDLIAIEKTKEYNGLYHVLGGVISPMEGIMVEDIRIKELISRIGTSDDVEEVILATGFNVEGETTAMVIKKLLKPFDDVKVTRIAKGLPQGADLEYTDGATLANAIIGRNEI</sequence>
<accession>A0A3E3E131</accession>
<organism evidence="9 10">
    <name type="scientific">Anaerofustis stercorihominis</name>
    <dbReference type="NCBI Taxonomy" id="214853"/>
    <lineage>
        <taxon>Bacteria</taxon>
        <taxon>Bacillati</taxon>
        <taxon>Bacillota</taxon>
        <taxon>Clostridia</taxon>
        <taxon>Eubacteriales</taxon>
        <taxon>Eubacteriaceae</taxon>
        <taxon>Anaerofustis</taxon>
    </lineage>
</organism>
<keyword evidence="5 7" id="KW-0233">DNA recombination</keyword>
<reference evidence="9 10" key="1">
    <citation type="submission" date="2018-08" db="EMBL/GenBank/DDBJ databases">
        <title>A genome reference for cultivated species of the human gut microbiota.</title>
        <authorList>
            <person name="Zou Y."/>
            <person name="Xue W."/>
            <person name="Luo G."/>
        </authorList>
    </citation>
    <scope>NUCLEOTIDE SEQUENCE [LARGE SCALE GENOMIC DNA]</scope>
    <source>
        <strain evidence="9 10">AM25-6</strain>
    </source>
</reference>
<dbReference type="InterPro" id="IPR034137">
    <property type="entry name" value="TOPRIM_RecR"/>
</dbReference>
<dbReference type="Pfam" id="PF21176">
    <property type="entry name" value="RecR_HhH"/>
    <property type="match status" value="1"/>
</dbReference>
<dbReference type="AlphaFoldDB" id="A0A3E3E131"/>
<comment type="function">
    <text evidence="7">May play a role in DNA repair. It seems to be involved in an RecBC-independent recombinational process of DNA repair. It may act with RecF and RecO.</text>
</comment>
<dbReference type="EMBL" id="QUSM01000002">
    <property type="protein sequence ID" value="RGD74995.1"/>
    <property type="molecule type" value="Genomic_DNA"/>
</dbReference>
<evidence type="ECO:0000256" key="4">
    <source>
        <dbReference type="ARBA" id="ARBA00022833"/>
    </source>
</evidence>
<dbReference type="Gene3D" id="1.10.8.420">
    <property type="entry name" value="RecR Domain 1"/>
    <property type="match status" value="1"/>
</dbReference>
<evidence type="ECO:0000313" key="9">
    <source>
        <dbReference type="EMBL" id="RGD74995.1"/>
    </source>
</evidence>
<keyword evidence="2 7" id="KW-0227">DNA damage</keyword>
<dbReference type="GO" id="GO:0008270">
    <property type="term" value="F:zinc ion binding"/>
    <property type="evidence" value="ECO:0007669"/>
    <property type="project" value="UniProtKB-KW"/>
</dbReference>
<comment type="similarity">
    <text evidence="7">Belongs to the RecR family.</text>
</comment>